<dbReference type="PANTHER" id="PTHR13069">
    <property type="entry name" value="ALKYLATED DNA REPAIR PROTEIN ALKB HOMOLOG 8"/>
    <property type="match status" value="1"/>
</dbReference>
<proteinExistence type="predicted"/>
<dbReference type="InterPro" id="IPR013216">
    <property type="entry name" value="Methyltransf_11"/>
</dbReference>
<dbReference type="GO" id="GO:0106335">
    <property type="term" value="F:tRNA (5-carboxymethyluridine(34)-5-O)-methyltransferase activity"/>
    <property type="evidence" value="ECO:0007669"/>
    <property type="project" value="TreeGrafter"/>
</dbReference>
<dbReference type="GO" id="GO:0005634">
    <property type="term" value="C:nucleus"/>
    <property type="evidence" value="ECO:0007669"/>
    <property type="project" value="TreeGrafter"/>
</dbReference>
<name>A0AAD3YD38_9TREE</name>
<dbReference type="Gene3D" id="3.40.50.150">
    <property type="entry name" value="Vaccinia Virus protein VP39"/>
    <property type="match status" value="1"/>
</dbReference>
<feature type="compositionally biased region" description="Basic and acidic residues" evidence="3">
    <location>
        <begin position="204"/>
        <end position="216"/>
    </location>
</feature>
<dbReference type="SUPFAM" id="SSF53335">
    <property type="entry name" value="S-adenosyl-L-methionine-dependent methyltransferases"/>
    <property type="match status" value="1"/>
</dbReference>
<keyword evidence="6" id="KW-1185">Reference proteome</keyword>
<dbReference type="GO" id="GO:0002098">
    <property type="term" value="P:tRNA wobble uridine modification"/>
    <property type="evidence" value="ECO:0007669"/>
    <property type="project" value="TreeGrafter"/>
</dbReference>
<evidence type="ECO:0000313" key="6">
    <source>
        <dbReference type="Proteomes" id="UP001222932"/>
    </source>
</evidence>
<dbReference type="InterPro" id="IPR051422">
    <property type="entry name" value="AlkB_tRNA_MeTrf/Diox"/>
</dbReference>
<dbReference type="GO" id="GO:0008757">
    <property type="term" value="F:S-adenosylmethionine-dependent methyltransferase activity"/>
    <property type="evidence" value="ECO:0007669"/>
    <property type="project" value="InterPro"/>
</dbReference>
<dbReference type="GO" id="GO:0005737">
    <property type="term" value="C:cytoplasm"/>
    <property type="evidence" value="ECO:0007669"/>
    <property type="project" value="TreeGrafter"/>
</dbReference>
<keyword evidence="1" id="KW-0489">Methyltransferase</keyword>
<dbReference type="PANTHER" id="PTHR13069:SF21">
    <property type="entry name" value="ALKYLATED DNA REPAIR PROTEIN ALKB HOMOLOG 8"/>
    <property type="match status" value="1"/>
</dbReference>
<dbReference type="AlphaFoldDB" id="A0AAD3YD38"/>
<organism evidence="5 6">
    <name type="scientific">Cutaneotrichosporon spelunceum</name>
    <dbReference type="NCBI Taxonomy" id="1672016"/>
    <lineage>
        <taxon>Eukaryota</taxon>
        <taxon>Fungi</taxon>
        <taxon>Dikarya</taxon>
        <taxon>Basidiomycota</taxon>
        <taxon>Agaricomycotina</taxon>
        <taxon>Tremellomycetes</taxon>
        <taxon>Trichosporonales</taxon>
        <taxon>Trichosporonaceae</taxon>
        <taxon>Cutaneotrichosporon</taxon>
    </lineage>
</organism>
<protein>
    <recommendedName>
        <fullName evidence="4">Methyltransferase type 11 domain-containing protein</fullName>
    </recommendedName>
</protein>
<dbReference type="EMBL" id="BTCM01000004">
    <property type="protein sequence ID" value="GMK57562.1"/>
    <property type="molecule type" value="Genomic_DNA"/>
</dbReference>
<gene>
    <name evidence="5" type="primary">TRM9</name>
    <name evidence="5" type="ORF">CspeluHIS016_0403960</name>
</gene>
<dbReference type="GO" id="GO:0000049">
    <property type="term" value="F:tRNA binding"/>
    <property type="evidence" value="ECO:0007669"/>
    <property type="project" value="TreeGrafter"/>
</dbReference>
<accession>A0AAD3YD38</accession>
<sequence>MSKPAPTPATVGSDAAQYEEDAVHGVYEAIAPHFSRTRYKPWPLINTFLASLPPGSFGLDTGAGNGKYLPSITAAGCTALALDRSQGLLSIAAGMGGVGCVRADICDVPFRAGLFDFAISVAAIHHLSTSERRERAVQALLRSLRVAEQPARFFIYVWAWEQGPESRRKMGSRAGGEVVQDVMVPWVVKPGPGLKPKRTKGRRRTAEAAEERREVELDQPEEPQEPEDKVYHRYYHLFVKGELRALVEAAGQREGFALGDEGGKYLRVVNEGWEADNWWIEGEVGLR</sequence>
<dbReference type="Pfam" id="PF08241">
    <property type="entry name" value="Methyltransf_11"/>
    <property type="match status" value="1"/>
</dbReference>
<dbReference type="GO" id="GO:0030488">
    <property type="term" value="P:tRNA methylation"/>
    <property type="evidence" value="ECO:0007669"/>
    <property type="project" value="TreeGrafter"/>
</dbReference>
<feature type="domain" description="Methyltransferase type 11" evidence="4">
    <location>
        <begin position="59"/>
        <end position="145"/>
    </location>
</feature>
<evidence type="ECO:0000256" key="3">
    <source>
        <dbReference type="SAM" id="MobiDB-lite"/>
    </source>
</evidence>
<evidence type="ECO:0000256" key="1">
    <source>
        <dbReference type="ARBA" id="ARBA00022603"/>
    </source>
</evidence>
<reference evidence="5" key="1">
    <citation type="journal article" date="2023" name="BMC Genomics">
        <title>Chromosome-level genome assemblies of Cutaneotrichosporon spp. (Trichosporonales, Basidiomycota) reveal imbalanced evolution between nucleotide sequences and chromosome synteny.</title>
        <authorList>
            <person name="Kobayashi Y."/>
            <person name="Kayamori A."/>
            <person name="Aoki K."/>
            <person name="Shiwa Y."/>
            <person name="Matsutani M."/>
            <person name="Fujita N."/>
            <person name="Sugita T."/>
            <person name="Iwasaki W."/>
            <person name="Tanaka N."/>
            <person name="Takashima M."/>
        </authorList>
    </citation>
    <scope>NUCLEOTIDE SEQUENCE</scope>
    <source>
        <strain evidence="5">HIS016</strain>
    </source>
</reference>
<comment type="caution">
    <text evidence="5">The sequence shown here is derived from an EMBL/GenBank/DDBJ whole genome shotgun (WGS) entry which is preliminary data.</text>
</comment>
<evidence type="ECO:0000256" key="2">
    <source>
        <dbReference type="ARBA" id="ARBA00022679"/>
    </source>
</evidence>
<evidence type="ECO:0000259" key="4">
    <source>
        <dbReference type="Pfam" id="PF08241"/>
    </source>
</evidence>
<keyword evidence="2" id="KW-0808">Transferase</keyword>
<dbReference type="Proteomes" id="UP001222932">
    <property type="component" value="Unassembled WGS sequence"/>
</dbReference>
<dbReference type="InterPro" id="IPR029063">
    <property type="entry name" value="SAM-dependent_MTases_sf"/>
</dbReference>
<feature type="region of interest" description="Disordered" evidence="3">
    <location>
        <begin position="190"/>
        <end position="225"/>
    </location>
</feature>
<evidence type="ECO:0000313" key="5">
    <source>
        <dbReference type="EMBL" id="GMK57562.1"/>
    </source>
</evidence>
<reference evidence="5" key="2">
    <citation type="submission" date="2023-06" db="EMBL/GenBank/DDBJ databases">
        <authorList>
            <person name="Kobayashi Y."/>
            <person name="Kayamori A."/>
            <person name="Aoki K."/>
            <person name="Shiwa Y."/>
            <person name="Fujita N."/>
            <person name="Sugita T."/>
            <person name="Iwasaki W."/>
            <person name="Tanaka N."/>
            <person name="Takashima M."/>
        </authorList>
    </citation>
    <scope>NUCLEOTIDE SEQUENCE</scope>
    <source>
        <strain evidence="5">HIS016</strain>
    </source>
</reference>